<dbReference type="AlphaFoldDB" id="A0A455T4T5"/>
<dbReference type="EMBL" id="AP019377">
    <property type="protein sequence ID" value="BBH94886.1"/>
    <property type="molecule type" value="Genomic_DNA"/>
</dbReference>
<name>A0A455T4T5_9CHLR</name>
<proteinExistence type="predicted"/>
<reference evidence="1" key="1">
    <citation type="submission" date="2018-12" db="EMBL/GenBank/DDBJ databases">
        <title>Novel natural products biosynthetic potential of the class Ktedonobacteria.</title>
        <authorList>
            <person name="Zheng Y."/>
            <person name="Saitou A."/>
            <person name="Wang C.M."/>
            <person name="Toyoda A."/>
            <person name="Minakuchi Y."/>
            <person name="Sekiguchi Y."/>
            <person name="Ueda K."/>
            <person name="Takano H."/>
            <person name="Sakai Y."/>
            <person name="Yokota A."/>
            <person name="Yabe S."/>
        </authorList>
    </citation>
    <scope>NUCLEOTIDE SEQUENCE</scope>
    <source>
        <strain evidence="1">A3-2</strain>
    </source>
</reference>
<sequence>MQFRENFPQSGTHLRTIVVSALVLFALAGIMSGFAFGAVVHRKSSATQPTPSPTVPTIAQHTITPTPTPSPVPILLGIPRFAAGPTFSEVADGQTSYTVTVQAVDKQGQAINRSGVTCKLWLVHRVPDGALLQLPDIGKRMDLASIQQPIPGQVKDKPYNEVAGLQFSAGTPQTQSCDAQGRATWNYTISPSLEPGKYDLVLLTDWQGIHYNWSWAHIVVTKAQGQGPGND</sequence>
<evidence type="ECO:0000313" key="1">
    <source>
        <dbReference type="EMBL" id="BBH94886.1"/>
    </source>
</evidence>
<organism evidence="1">
    <name type="scientific">Thermogemmatispora argillosa</name>
    <dbReference type="NCBI Taxonomy" id="2045280"/>
    <lineage>
        <taxon>Bacteria</taxon>
        <taxon>Bacillati</taxon>
        <taxon>Chloroflexota</taxon>
        <taxon>Ktedonobacteria</taxon>
        <taxon>Thermogemmatisporales</taxon>
        <taxon>Thermogemmatisporaceae</taxon>
        <taxon>Thermogemmatispora</taxon>
    </lineage>
</organism>
<gene>
    <name evidence="1" type="ORF">KTA_30850</name>
</gene>
<accession>A0A455T4T5</accession>
<protein>
    <submittedName>
        <fullName evidence="1">Uncharacterized protein</fullName>
    </submittedName>
</protein>